<dbReference type="Proteomes" id="UP001172386">
    <property type="component" value="Unassembled WGS sequence"/>
</dbReference>
<protein>
    <submittedName>
        <fullName evidence="1">Uncharacterized protein</fullName>
    </submittedName>
</protein>
<name>A0ACC2ZZ18_9EURO</name>
<sequence length="295" mass="33322">MPYNYKSELSTALSLSNKFPKSRMRALATASGDTIFLRNEVFLDDEDPIFIDSTISAKALTSLLILSACSHGVEGEMTDLKTLQSMDYIGEIHGGFHFDDDRKCRFSVDDRLRMSSIFVQHTKDNELLQWLALQWQPKREPGHCLRVLQRKCCLTCILQQLKPIMHCLKNSNAEVIWDRYPICIILGNAPSKVPSKYPSYNRSTTSLATRIPPGLNPSLNTNNDQHLRPYAPTQEPRRERSRSEGSKPPNATQQPLQTNPPRAINSGIKRKPLPVSDSVTPEAREFDLEVKISGD</sequence>
<dbReference type="EMBL" id="JAPDRQ010000180">
    <property type="protein sequence ID" value="KAJ9652846.1"/>
    <property type="molecule type" value="Genomic_DNA"/>
</dbReference>
<proteinExistence type="predicted"/>
<evidence type="ECO:0000313" key="1">
    <source>
        <dbReference type="EMBL" id="KAJ9652846.1"/>
    </source>
</evidence>
<organism evidence="1 2">
    <name type="scientific">Neophaeococcomyces mojaviensis</name>
    <dbReference type="NCBI Taxonomy" id="3383035"/>
    <lineage>
        <taxon>Eukaryota</taxon>
        <taxon>Fungi</taxon>
        <taxon>Dikarya</taxon>
        <taxon>Ascomycota</taxon>
        <taxon>Pezizomycotina</taxon>
        <taxon>Eurotiomycetes</taxon>
        <taxon>Chaetothyriomycetidae</taxon>
        <taxon>Chaetothyriales</taxon>
        <taxon>Chaetothyriales incertae sedis</taxon>
        <taxon>Neophaeococcomyces</taxon>
    </lineage>
</organism>
<comment type="caution">
    <text evidence="1">The sequence shown here is derived from an EMBL/GenBank/DDBJ whole genome shotgun (WGS) entry which is preliminary data.</text>
</comment>
<gene>
    <name evidence="1" type="ORF">H2198_007930</name>
</gene>
<evidence type="ECO:0000313" key="2">
    <source>
        <dbReference type="Proteomes" id="UP001172386"/>
    </source>
</evidence>
<accession>A0ACC2ZZ18</accession>
<keyword evidence="2" id="KW-1185">Reference proteome</keyword>
<reference evidence="1" key="1">
    <citation type="submission" date="2022-10" db="EMBL/GenBank/DDBJ databases">
        <title>Culturing micro-colonial fungi from biological soil crusts in the Mojave desert and describing Neophaeococcomyces mojavensis, and introducing the new genera and species Taxawa tesnikishii.</title>
        <authorList>
            <person name="Kurbessoian T."/>
            <person name="Stajich J.E."/>
        </authorList>
    </citation>
    <scope>NUCLEOTIDE SEQUENCE</scope>
    <source>
        <strain evidence="1">JES_112</strain>
    </source>
</reference>